<dbReference type="SUPFAM" id="SSF48498">
    <property type="entry name" value="Tetracyclin repressor-like, C-terminal domain"/>
    <property type="match status" value="1"/>
</dbReference>
<sequence>MPARFQQAKNEGDLSESAQPDVLAAFMITVTQGIAVQAKAGAKRELLEAVAEQAMACWPADPALS</sequence>
<protein>
    <recommendedName>
        <fullName evidence="3">TetR family transcriptional regulator</fullName>
    </recommendedName>
</protein>
<dbReference type="RefSeq" id="WP_249893676.1">
    <property type="nucleotide sequence ID" value="NZ_CP082904.1"/>
</dbReference>
<gene>
    <name evidence="1" type="ORF">K6958_05290</name>
</gene>
<evidence type="ECO:0008006" key="3">
    <source>
        <dbReference type="Google" id="ProtNLM"/>
    </source>
</evidence>
<dbReference type="EMBL" id="CP082904">
    <property type="protein sequence ID" value="UQY45096.1"/>
    <property type="molecule type" value="Genomic_DNA"/>
</dbReference>
<dbReference type="Gene3D" id="1.10.357.10">
    <property type="entry name" value="Tetracycline Repressor, domain 2"/>
    <property type="match status" value="1"/>
</dbReference>
<dbReference type="Proteomes" id="UP001056635">
    <property type="component" value="Chromosome"/>
</dbReference>
<evidence type="ECO:0000313" key="1">
    <source>
        <dbReference type="EMBL" id="UQY45096.1"/>
    </source>
</evidence>
<keyword evidence="2" id="KW-1185">Reference proteome</keyword>
<reference evidence="1" key="1">
    <citation type="submission" date="2021-09" db="EMBL/GenBank/DDBJ databases">
        <title>First case of bloodstream infection caused by Mixta hanseatica sp. nov., a member of the Erwiniaceae family.</title>
        <authorList>
            <person name="Both A."/>
            <person name="Huang J."/>
            <person name="Wenzel P."/>
            <person name="Aepfelbacher M."/>
            <person name="Rohde H."/>
            <person name="Christner M."/>
            <person name="Hentschke M."/>
        </authorList>
    </citation>
    <scope>NUCLEOTIDE SEQUENCE</scope>
    <source>
        <strain evidence="1">X22927</strain>
    </source>
</reference>
<accession>A0ABY4R9L5</accession>
<organism evidence="1 2">
    <name type="scientific">Mixta hanseatica</name>
    <dbReference type="NCBI Taxonomy" id="2872648"/>
    <lineage>
        <taxon>Bacteria</taxon>
        <taxon>Pseudomonadati</taxon>
        <taxon>Pseudomonadota</taxon>
        <taxon>Gammaproteobacteria</taxon>
        <taxon>Enterobacterales</taxon>
        <taxon>Erwiniaceae</taxon>
        <taxon>Mixta</taxon>
    </lineage>
</organism>
<proteinExistence type="predicted"/>
<dbReference type="InterPro" id="IPR036271">
    <property type="entry name" value="Tet_transcr_reg_TetR-rel_C_sf"/>
</dbReference>
<name>A0ABY4R9L5_9GAMM</name>
<evidence type="ECO:0000313" key="2">
    <source>
        <dbReference type="Proteomes" id="UP001056635"/>
    </source>
</evidence>